<feature type="domain" description="Rieske" evidence="5">
    <location>
        <begin position="53"/>
        <end position="140"/>
    </location>
</feature>
<keyword evidence="2" id="KW-0479">Metal-binding</keyword>
<dbReference type="PROSITE" id="PS51296">
    <property type="entry name" value="RIESKE"/>
    <property type="match status" value="1"/>
</dbReference>
<evidence type="ECO:0000313" key="6">
    <source>
        <dbReference type="EMBL" id="MDN5216562.1"/>
    </source>
</evidence>
<evidence type="ECO:0000259" key="5">
    <source>
        <dbReference type="PROSITE" id="PS51296"/>
    </source>
</evidence>
<dbReference type="InterPro" id="IPR017941">
    <property type="entry name" value="Rieske_2Fe-2S"/>
</dbReference>
<keyword evidence="1" id="KW-0001">2Fe-2S</keyword>
<proteinExistence type="predicted"/>
<dbReference type="RefSeq" id="WP_346761897.1">
    <property type="nucleotide sequence ID" value="NZ_JAUJEB010000009.1"/>
</dbReference>
<organism evidence="6 7">
    <name type="scientific">Agaribacillus aureus</name>
    <dbReference type="NCBI Taxonomy" id="3051825"/>
    <lineage>
        <taxon>Bacteria</taxon>
        <taxon>Pseudomonadati</taxon>
        <taxon>Bacteroidota</taxon>
        <taxon>Cytophagia</taxon>
        <taxon>Cytophagales</taxon>
        <taxon>Splendidivirgaceae</taxon>
        <taxon>Agaribacillus</taxon>
    </lineage>
</organism>
<dbReference type="Proteomes" id="UP001172083">
    <property type="component" value="Unassembled WGS sequence"/>
</dbReference>
<comment type="caution">
    <text evidence="6">The sequence shown here is derived from an EMBL/GenBank/DDBJ whole genome shotgun (WGS) entry which is preliminary data.</text>
</comment>
<evidence type="ECO:0000256" key="4">
    <source>
        <dbReference type="ARBA" id="ARBA00023014"/>
    </source>
</evidence>
<sequence>MGSLNRPLIFALLLLSVIAGCEESGGDNQIPFVFVDETINLNNFEFLDLKTLGGHVTINAGVRGIIIYRESNTVYRAFEKNCTYQPLDACADVEVDQSGLFLIDPCCSSKFNFDGFPFEGPATRPLLEYRSSVSGNTLRITNSN</sequence>
<name>A0ABT8LFL5_9BACT</name>
<gene>
    <name evidence="6" type="ORF">QQ020_31120</name>
</gene>
<evidence type="ECO:0000256" key="1">
    <source>
        <dbReference type="ARBA" id="ARBA00022714"/>
    </source>
</evidence>
<protein>
    <recommendedName>
        <fullName evidence="5">Rieske domain-containing protein</fullName>
    </recommendedName>
</protein>
<keyword evidence="4" id="KW-0411">Iron-sulfur</keyword>
<keyword evidence="7" id="KW-1185">Reference proteome</keyword>
<evidence type="ECO:0000313" key="7">
    <source>
        <dbReference type="Proteomes" id="UP001172083"/>
    </source>
</evidence>
<dbReference type="EMBL" id="JAUJEB010000009">
    <property type="protein sequence ID" value="MDN5216562.1"/>
    <property type="molecule type" value="Genomic_DNA"/>
</dbReference>
<dbReference type="InterPro" id="IPR036922">
    <property type="entry name" value="Rieske_2Fe-2S_sf"/>
</dbReference>
<accession>A0ABT8LFL5</accession>
<keyword evidence="3" id="KW-0408">Iron</keyword>
<dbReference type="Gene3D" id="2.102.10.10">
    <property type="entry name" value="Rieske [2Fe-2S] iron-sulphur domain"/>
    <property type="match status" value="1"/>
</dbReference>
<reference evidence="6" key="1">
    <citation type="submission" date="2023-06" db="EMBL/GenBank/DDBJ databases">
        <title>Genomic of Agaribacillus aureum.</title>
        <authorList>
            <person name="Wang G."/>
        </authorList>
    </citation>
    <scope>NUCLEOTIDE SEQUENCE</scope>
    <source>
        <strain evidence="6">BMA12</strain>
    </source>
</reference>
<evidence type="ECO:0000256" key="3">
    <source>
        <dbReference type="ARBA" id="ARBA00023004"/>
    </source>
</evidence>
<dbReference type="SUPFAM" id="SSF50022">
    <property type="entry name" value="ISP domain"/>
    <property type="match status" value="1"/>
</dbReference>
<dbReference type="PROSITE" id="PS51257">
    <property type="entry name" value="PROKAR_LIPOPROTEIN"/>
    <property type="match status" value="1"/>
</dbReference>
<evidence type="ECO:0000256" key="2">
    <source>
        <dbReference type="ARBA" id="ARBA00022723"/>
    </source>
</evidence>